<accession>A0A348HI89</accession>
<organism evidence="1 2">
    <name type="scientific">Zymobacter palmae</name>
    <dbReference type="NCBI Taxonomy" id="33074"/>
    <lineage>
        <taxon>Bacteria</taxon>
        <taxon>Pseudomonadati</taxon>
        <taxon>Pseudomonadota</taxon>
        <taxon>Gammaproteobacteria</taxon>
        <taxon>Oceanospirillales</taxon>
        <taxon>Halomonadaceae</taxon>
        <taxon>Zymobacter group</taxon>
        <taxon>Zymobacter</taxon>
    </lineage>
</organism>
<protein>
    <submittedName>
        <fullName evidence="1">Phage tail tape measure protein</fullName>
    </submittedName>
</protein>
<dbReference type="EMBL" id="AP018933">
    <property type="protein sequence ID" value="BBG31341.1"/>
    <property type="molecule type" value="Genomic_DNA"/>
</dbReference>
<evidence type="ECO:0000313" key="2">
    <source>
        <dbReference type="Proteomes" id="UP000267342"/>
    </source>
</evidence>
<gene>
    <name evidence="1" type="ORF">ZBT109_2611</name>
</gene>
<keyword evidence="2" id="KW-1185">Reference proteome</keyword>
<evidence type="ECO:0000313" key="1">
    <source>
        <dbReference type="EMBL" id="BBG31341.1"/>
    </source>
</evidence>
<dbReference type="KEGG" id="zpl:ZBT109_2611"/>
<sequence>MEVGHRLQQSLIDLFSWQSIKRHIDEVKTAFGQGLGGILLLVAKWSPIGLVMRACGALLDYLGIQMPDWLVSAGRKLQQTFIDMFSWQVIGERLKRFLNAIKEAFNGNLRELGALIWDWSPVGMLVNKLNEMRREIEALIGADKVGGAVMGTLSVIGDDKLRNAAIHEGQQVATTGSQIASKSVATASQVINIAVNGVGNKEDAQAVGLEVKRQLKNAMDQLKARGRSGMADRG</sequence>
<proteinExistence type="predicted"/>
<reference evidence="1 2" key="1">
    <citation type="submission" date="2018-09" db="EMBL/GenBank/DDBJ databases">
        <title>Zymobacter palmae IAM14233 (=T109) whole genome analysis.</title>
        <authorList>
            <person name="Yanase H."/>
        </authorList>
    </citation>
    <scope>NUCLEOTIDE SEQUENCE [LARGE SCALE GENOMIC DNA]</scope>
    <source>
        <strain evidence="1 2">IAM14233</strain>
    </source>
</reference>
<name>A0A348HI89_9GAMM</name>
<dbReference type="Proteomes" id="UP000267342">
    <property type="component" value="Chromosome"/>
</dbReference>
<dbReference type="STRING" id="1123510.GCA_000620025_01768"/>
<dbReference type="AlphaFoldDB" id="A0A348HI89"/>